<feature type="compositionally biased region" description="Polar residues" evidence="2">
    <location>
        <begin position="382"/>
        <end position="395"/>
    </location>
</feature>
<dbReference type="PANTHER" id="PTHR48047:SF131">
    <property type="entry name" value="GLYCOSYLTRANSFERASE"/>
    <property type="match status" value="1"/>
</dbReference>
<evidence type="ECO:0000313" key="3">
    <source>
        <dbReference type="EMBL" id="CAA2630281.1"/>
    </source>
</evidence>
<dbReference type="EMBL" id="LR743600">
    <property type="protein sequence ID" value="CAA2630281.1"/>
    <property type="molecule type" value="Genomic_DNA"/>
</dbReference>
<protein>
    <submittedName>
        <fullName evidence="3">Uncharacterized protein</fullName>
    </submittedName>
</protein>
<feature type="compositionally biased region" description="Basic and acidic residues" evidence="2">
    <location>
        <begin position="401"/>
        <end position="428"/>
    </location>
</feature>
<organism evidence="3">
    <name type="scientific">Spirodela intermedia</name>
    <name type="common">Intermediate duckweed</name>
    <dbReference type="NCBI Taxonomy" id="51605"/>
    <lineage>
        <taxon>Eukaryota</taxon>
        <taxon>Viridiplantae</taxon>
        <taxon>Streptophyta</taxon>
        <taxon>Embryophyta</taxon>
        <taxon>Tracheophyta</taxon>
        <taxon>Spermatophyta</taxon>
        <taxon>Magnoliopsida</taxon>
        <taxon>Liliopsida</taxon>
        <taxon>Araceae</taxon>
        <taxon>Lemnoideae</taxon>
        <taxon>Spirodela</taxon>
    </lineage>
</organism>
<dbReference type="Gene3D" id="3.40.50.2000">
    <property type="entry name" value="Glycogen Phosphorylase B"/>
    <property type="match status" value="4"/>
</dbReference>
<name>A0A7I8JHC0_SPIIN</name>
<comment type="similarity">
    <text evidence="1">Belongs to the UDP-glycosyltransferase family.</text>
</comment>
<accession>A0A7I8JHC0</accession>
<dbReference type="GO" id="GO:0035251">
    <property type="term" value="F:UDP-glucosyltransferase activity"/>
    <property type="evidence" value="ECO:0007669"/>
    <property type="project" value="TreeGrafter"/>
</dbReference>
<evidence type="ECO:0000313" key="4">
    <source>
        <dbReference type="Proteomes" id="UP001189122"/>
    </source>
</evidence>
<evidence type="ECO:0000256" key="1">
    <source>
        <dbReference type="ARBA" id="ARBA00009995"/>
    </source>
</evidence>
<dbReference type="PANTHER" id="PTHR48047">
    <property type="entry name" value="GLYCOSYLTRANSFERASE"/>
    <property type="match status" value="1"/>
</dbReference>
<keyword evidence="4" id="KW-1185">Reference proteome</keyword>
<sequence>MSSPKEGEVLVVPFHSKGHTFPAIELSHHLAARGLSVTLFLPSLPSSPLHDIVTVHQFAALHRRRRRTLRPPTATRLLPSATSPSGPRIRGVPLETIRRVSSLAVRDRGRDDEQLHPFTSRVAALLFNTCDAVERPFLEYIAKESGKPVWGVGPLLPSRFWSTADEPVGDEAARPEEQREFGVADGEIRAWLDAKPPASVVYISFGTLVGPADEELEELAAALEESRRPFIWVLQAGPMGPGGPPGGGGGYFPEDLARQAEESQRGLVIRGGPRSAGEGGPILAWPIKGDQVSNSKLVTARLRVGYPVRTASPDPGERVTRRDVTRGIERLMADDGVKERAAAVRSIFDAGFPRSSAGSLDAFVDFLGRNLEPLLSRDLDLSSNFSSRDNNTANDGDSEEFDSRRGRQGDSTRRTDRKLREESDAAAA</sequence>
<gene>
    <name evidence="3" type="ORF">SI7747_13015927</name>
</gene>
<reference evidence="3 4" key="1">
    <citation type="submission" date="2019-12" db="EMBL/GenBank/DDBJ databases">
        <authorList>
            <person name="Scholz U."/>
            <person name="Mascher M."/>
            <person name="Fiebig A."/>
        </authorList>
    </citation>
    <scope>NUCLEOTIDE SEQUENCE</scope>
</reference>
<dbReference type="SUPFAM" id="SSF53756">
    <property type="entry name" value="UDP-Glycosyltransferase/glycogen phosphorylase"/>
    <property type="match status" value="1"/>
</dbReference>
<proteinExistence type="inferred from homology"/>
<evidence type="ECO:0000256" key="2">
    <source>
        <dbReference type="SAM" id="MobiDB-lite"/>
    </source>
</evidence>
<feature type="region of interest" description="Disordered" evidence="2">
    <location>
        <begin position="382"/>
        <end position="428"/>
    </location>
</feature>
<dbReference type="Proteomes" id="UP001189122">
    <property type="component" value="Unassembled WGS sequence"/>
</dbReference>
<dbReference type="AlphaFoldDB" id="A0A7I8JHC0"/>
<dbReference type="EMBL" id="CACRZD030000013">
    <property type="protein sequence ID" value="CAA6669524.1"/>
    <property type="molecule type" value="Genomic_DNA"/>
</dbReference>